<name>K6UCL9_PLACD</name>
<keyword evidence="2" id="KW-0472">Membrane</keyword>
<feature type="compositionally biased region" description="Basic and acidic residues" evidence="1">
    <location>
        <begin position="318"/>
        <end position="329"/>
    </location>
</feature>
<feature type="region of interest" description="Disordered" evidence="1">
    <location>
        <begin position="157"/>
        <end position="199"/>
    </location>
</feature>
<gene>
    <name evidence="4" type="ORF">PCYB_042850</name>
</gene>
<feature type="region of interest" description="Disordered" evidence="1">
    <location>
        <begin position="217"/>
        <end position="403"/>
    </location>
</feature>
<dbReference type="EMBL" id="DF157096">
    <property type="protein sequence ID" value="GAB65081.1"/>
    <property type="molecule type" value="Genomic_DNA"/>
</dbReference>
<dbReference type="OrthoDB" id="378668at2759"/>
<evidence type="ECO:0000259" key="3">
    <source>
        <dbReference type="Pfam" id="PF17986"/>
    </source>
</evidence>
<dbReference type="Pfam" id="PF17986">
    <property type="entry name" value="EKAL"/>
    <property type="match status" value="1"/>
</dbReference>
<evidence type="ECO:0000313" key="5">
    <source>
        <dbReference type="Proteomes" id="UP000006319"/>
    </source>
</evidence>
<evidence type="ECO:0000256" key="2">
    <source>
        <dbReference type="SAM" id="Phobius"/>
    </source>
</evidence>
<dbReference type="InterPro" id="IPR040805">
    <property type="entry name" value="EMP3/KAHRP_N"/>
</dbReference>
<keyword evidence="5" id="KW-1185">Reference proteome</keyword>
<evidence type="ECO:0000256" key="1">
    <source>
        <dbReference type="SAM" id="MobiDB-lite"/>
    </source>
</evidence>
<dbReference type="AlphaFoldDB" id="K6UCL9"/>
<dbReference type="PhylomeDB" id="K6UCL9"/>
<dbReference type="Proteomes" id="UP000006319">
    <property type="component" value="Chromosome 4"/>
</dbReference>
<dbReference type="RefSeq" id="XP_004225482.1">
    <property type="nucleotide sequence ID" value="XM_004225434.1"/>
</dbReference>
<reference evidence="4 5" key="1">
    <citation type="journal article" date="2012" name="Nat. Genet.">
        <title>Plasmodium cynomolgi genome sequences provide insight into Plasmodium vivax and the monkey malaria clade.</title>
        <authorList>
            <person name="Tachibana S."/>
            <person name="Sullivan S.A."/>
            <person name="Kawai S."/>
            <person name="Nakamura S."/>
            <person name="Kim H.R."/>
            <person name="Goto N."/>
            <person name="Arisue N."/>
            <person name="Palacpac N.M.Q."/>
            <person name="Honma H."/>
            <person name="Yagi M."/>
            <person name="Tougan T."/>
            <person name="Katakai Y."/>
            <person name="Kaneko O."/>
            <person name="Mita T."/>
            <person name="Kita K."/>
            <person name="Yasutomi Y."/>
            <person name="Sutton P.L."/>
            <person name="Shakhbatyan R."/>
            <person name="Horii T."/>
            <person name="Yasunaga T."/>
            <person name="Barnwell J.W."/>
            <person name="Escalante A.A."/>
            <person name="Carlton J.M."/>
            <person name="Tanabe K."/>
        </authorList>
    </citation>
    <scope>NUCLEOTIDE SEQUENCE [LARGE SCALE GENOMIC DNA]</scope>
    <source>
        <strain evidence="4 5">B</strain>
    </source>
</reference>
<proteinExistence type="predicted"/>
<dbReference type="KEGG" id="pcy:PCYB_042850"/>
<accession>K6UCL9</accession>
<feature type="compositionally biased region" description="Acidic residues" evidence="1">
    <location>
        <begin position="160"/>
        <end position="170"/>
    </location>
</feature>
<keyword evidence="2" id="KW-0812">Transmembrane</keyword>
<feature type="compositionally biased region" description="Basic and acidic residues" evidence="1">
    <location>
        <begin position="229"/>
        <end position="238"/>
    </location>
</feature>
<dbReference type="VEuPathDB" id="PlasmoDB:PCYB_042850"/>
<feature type="domain" description="EMP3/KAHRP N-terminal" evidence="3">
    <location>
        <begin position="80"/>
        <end position="132"/>
    </location>
</feature>
<keyword evidence="2" id="KW-1133">Transmembrane helix</keyword>
<organism evidence="4 5">
    <name type="scientific">Plasmodium cynomolgi (strain B)</name>
    <dbReference type="NCBI Taxonomy" id="1120755"/>
    <lineage>
        <taxon>Eukaryota</taxon>
        <taxon>Sar</taxon>
        <taxon>Alveolata</taxon>
        <taxon>Apicomplexa</taxon>
        <taxon>Aconoidasida</taxon>
        <taxon>Haemosporida</taxon>
        <taxon>Plasmodiidae</taxon>
        <taxon>Plasmodium</taxon>
        <taxon>Plasmodium (Plasmodium)</taxon>
    </lineage>
</organism>
<dbReference type="eggNOG" id="ENOG502S6BV">
    <property type="taxonomic scope" value="Eukaryota"/>
</dbReference>
<dbReference type="GeneID" id="14695920"/>
<sequence>MATFKRYSVTEKINIFQFLCGTIFFYLLILLLNCYNYQKCHRRSDQKYDLQSALQFTCSRSLAVVRRPGKYNPPLRTRVVKEVTRGGFKEYEEKYESKHYKLKENVEDGNKDCDEKYEAANYGFREKCPYEVNPYTGANGPDIFLLKKRFHMNLNKRQDDEEEEDDDDEGGSLKNKLPGSLDACEKESYRKKKRDSKANDEYPTIIKEYEEIDAPEVYNGNFGTRGRRIGYEEPENNRARPSPNGRHPGRRQHPGDDMRSYGPPPRGGRPVRRREPKDDEMMAYGQPSRGRQPVRRREPNDEEMTAYEKPPRGRQPIRRREPKDEEKKAYGPPLRGRQPVKRKEPGSPDPSKVRPLNEQSQEELKKKQASTEQQASNEQSKDEPSKSELSTTETSTKEQAKNE</sequence>
<evidence type="ECO:0000313" key="4">
    <source>
        <dbReference type="EMBL" id="GAB65081.1"/>
    </source>
</evidence>
<protein>
    <submittedName>
        <fullName evidence="4">Histidine-rich knob protein homolog KPRPC</fullName>
    </submittedName>
</protein>
<feature type="transmembrane region" description="Helical" evidence="2">
    <location>
        <begin position="15"/>
        <end position="35"/>
    </location>
</feature>
<dbReference type="OMA" id="TRGGFKE"/>